<evidence type="ECO:0000313" key="2">
    <source>
        <dbReference type="Proteomes" id="UP000320876"/>
    </source>
</evidence>
<protein>
    <submittedName>
        <fullName evidence="1">Streptomycin 6-kinase</fullName>
    </submittedName>
</protein>
<gene>
    <name evidence="1" type="ORF">FB471_4644</name>
</gene>
<dbReference type="EMBL" id="VFML01000001">
    <property type="protein sequence ID" value="TQJ04835.1"/>
    <property type="molecule type" value="Genomic_DNA"/>
</dbReference>
<evidence type="ECO:0000313" key="1">
    <source>
        <dbReference type="EMBL" id="TQJ04835.1"/>
    </source>
</evidence>
<dbReference type="SUPFAM" id="SSF56112">
    <property type="entry name" value="Protein kinase-like (PK-like)"/>
    <property type="match status" value="1"/>
</dbReference>
<name>A0A542DPD3_AMYCI</name>
<proteinExistence type="predicted"/>
<dbReference type="GO" id="GO:0016773">
    <property type="term" value="F:phosphotransferase activity, alcohol group as acceptor"/>
    <property type="evidence" value="ECO:0007669"/>
    <property type="project" value="InterPro"/>
</dbReference>
<organism evidence="1 2">
    <name type="scientific">Amycolatopsis cihanbeyliensis</name>
    <dbReference type="NCBI Taxonomy" id="1128664"/>
    <lineage>
        <taxon>Bacteria</taxon>
        <taxon>Bacillati</taxon>
        <taxon>Actinomycetota</taxon>
        <taxon>Actinomycetes</taxon>
        <taxon>Pseudonocardiales</taxon>
        <taxon>Pseudonocardiaceae</taxon>
        <taxon>Amycolatopsis</taxon>
    </lineage>
</organism>
<accession>A0A542DPD3</accession>
<dbReference type="GO" id="GO:0019748">
    <property type="term" value="P:secondary metabolic process"/>
    <property type="evidence" value="ECO:0007669"/>
    <property type="project" value="InterPro"/>
</dbReference>
<dbReference type="GO" id="GO:0016301">
    <property type="term" value="F:kinase activity"/>
    <property type="evidence" value="ECO:0007669"/>
    <property type="project" value="UniProtKB-KW"/>
</dbReference>
<keyword evidence="1" id="KW-0808">Transferase</keyword>
<dbReference type="InterPro" id="IPR011009">
    <property type="entry name" value="Kinase-like_dom_sf"/>
</dbReference>
<dbReference type="RefSeq" id="WP_246076527.1">
    <property type="nucleotide sequence ID" value="NZ_VFML01000001.1"/>
</dbReference>
<dbReference type="Pfam" id="PF04655">
    <property type="entry name" value="APH_6_hur"/>
    <property type="match status" value="1"/>
</dbReference>
<comment type="caution">
    <text evidence="1">The sequence shown here is derived from an EMBL/GenBank/DDBJ whole genome shotgun (WGS) entry which is preliminary data.</text>
</comment>
<sequence length="296" mass="32300">MTELIVPPAFAERVGAMAGDRGRAWLAELPGVAARYHRAWSLTPDGPTMHGYTGVVQPVTRAGGGRAVLKICWRDEETRDEPVALTAWDGAGAVRLLDGDPEHGVLLLERLDAGRALDGEPIGVAVAVAGGLLRRLSVAAPPLHRTLRAEAARWAAELPTDWERLGRPLPRALLDAAVAICRVRGPRAGALLVNEDLHYENVLRGGREPWLVIDPKPIAGDPEFGVIPLLWNRMGETTLDERFAALVAAARLDPARARDWTLVRAVLNWLWAVEDEEEGGWLHTAVVRIAEWAFAR</sequence>
<keyword evidence="2" id="KW-1185">Reference proteome</keyword>
<dbReference type="Proteomes" id="UP000320876">
    <property type="component" value="Unassembled WGS sequence"/>
</dbReference>
<dbReference type="AlphaFoldDB" id="A0A542DPD3"/>
<keyword evidence="1" id="KW-0418">Kinase</keyword>
<dbReference type="InterPro" id="IPR006748">
    <property type="entry name" value="NH2Glyco/OHUrea_AB-resist_kin"/>
</dbReference>
<reference evidence="1 2" key="1">
    <citation type="submission" date="2019-06" db="EMBL/GenBank/DDBJ databases">
        <title>Sequencing the genomes of 1000 actinobacteria strains.</title>
        <authorList>
            <person name="Klenk H.-P."/>
        </authorList>
    </citation>
    <scope>NUCLEOTIDE SEQUENCE [LARGE SCALE GENOMIC DNA]</scope>
    <source>
        <strain evidence="1 2">DSM 45679</strain>
    </source>
</reference>